<comment type="similarity">
    <text evidence="1">Belongs to the 4-hydroxybenzoyl-CoA thioesterase family.</text>
</comment>
<dbReference type="CDD" id="cd00586">
    <property type="entry name" value="4HBT"/>
    <property type="match status" value="1"/>
</dbReference>
<dbReference type="GO" id="GO:0047617">
    <property type="term" value="F:fatty acyl-CoA hydrolase activity"/>
    <property type="evidence" value="ECO:0007669"/>
    <property type="project" value="TreeGrafter"/>
</dbReference>
<dbReference type="Pfam" id="PF13279">
    <property type="entry name" value="4HBT_2"/>
    <property type="match status" value="1"/>
</dbReference>
<evidence type="ECO:0000313" key="4">
    <source>
        <dbReference type="Proteomes" id="UP000036027"/>
    </source>
</evidence>
<dbReference type="OrthoDB" id="333038at2"/>
<dbReference type="InterPro" id="IPR029069">
    <property type="entry name" value="HotDog_dom_sf"/>
</dbReference>
<dbReference type="PATRIC" id="fig|1470200.3.peg.2090"/>
<keyword evidence="4" id="KW-1185">Reference proteome</keyword>
<dbReference type="EMBL" id="JTDO01000005">
    <property type="protein sequence ID" value="KLT73200.1"/>
    <property type="molecule type" value="Genomic_DNA"/>
</dbReference>
<gene>
    <name evidence="3" type="ORF">PL75_04695</name>
</gene>
<name>A0A0J0YSS3_9NEIS</name>
<dbReference type="RefSeq" id="WP_047760751.1">
    <property type="nucleotide sequence ID" value="NZ_CP091510.1"/>
</dbReference>
<reference evidence="3 4" key="1">
    <citation type="submission" date="2014-11" db="EMBL/GenBank/DDBJ databases">
        <title>Genome of a novel goose pathogen.</title>
        <authorList>
            <person name="Hansen C.M."/>
            <person name="Hueffer K."/>
            <person name="Choi S.C."/>
        </authorList>
    </citation>
    <scope>NUCLEOTIDE SEQUENCE [LARGE SCALE GENOMIC DNA]</scope>
    <source>
        <strain evidence="3 4">KH1503</strain>
    </source>
</reference>
<dbReference type="PANTHER" id="PTHR31793:SF27">
    <property type="entry name" value="NOVEL THIOESTERASE SUPERFAMILY DOMAIN AND SAPOSIN A-TYPE DOMAIN CONTAINING PROTEIN (0610012H03RIK)"/>
    <property type="match status" value="1"/>
</dbReference>
<organism evidence="3 4">
    <name type="scientific">Neisseria arctica</name>
    <dbReference type="NCBI Taxonomy" id="1470200"/>
    <lineage>
        <taxon>Bacteria</taxon>
        <taxon>Pseudomonadati</taxon>
        <taxon>Pseudomonadota</taxon>
        <taxon>Betaproteobacteria</taxon>
        <taxon>Neisseriales</taxon>
        <taxon>Neisseriaceae</taxon>
        <taxon>Neisseria</taxon>
    </lineage>
</organism>
<dbReference type="SUPFAM" id="SSF54637">
    <property type="entry name" value="Thioesterase/thiol ester dehydrase-isomerase"/>
    <property type="match status" value="1"/>
</dbReference>
<dbReference type="STRING" id="1470200.PL75_04695"/>
<dbReference type="PANTHER" id="PTHR31793">
    <property type="entry name" value="4-HYDROXYBENZOYL-COA THIOESTERASE FAMILY MEMBER"/>
    <property type="match status" value="1"/>
</dbReference>
<sequence>MPRITVEIPQKILFSTNITIAIGDINYGNHLSNDAVLRLCHEARIRWLKHHQLGEIDIGGGNGLIMADTAIQYTAQAHHGDELSIQIGISDIFRCGFTLLYHLYRPSDQTTIARVQTGMVCFSYNTQKVNSIPESFKILLTPTESK</sequence>
<dbReference type="Proteomes" id="UP000036027">
    <property type="component" value="Unassembled WGS sequence"/>
</dbReference>
<comment type="caution">
    <text evidence="3">The sequence shown here is derived from an EMBL/GenBank/DDBJ whole genome shotgun (WGS) entry which is preliminary data.</text>
</comment>
<proteinExistence type="inferred from homology"/>
<keyword evidence="2" id="KW-0378">Hydrolase</keyword>
<dbReference type="InterPro" id="IPR050563">
    <property type="entry name" value="4-hydroxybenzoyl-CoA_TE"/>
</dbReference>
<protein>
    <submittedName>
        <fullName evidence="3">Esterase</fullName>
    </submittedName>
</protein>
<evidence type="ECO:0000313" key="3">
    <source>
        <dbReference type="EMBL" id="KLT73200.1"/>
    </source>
</evidence>
<evidence type="ECO:0000256" key="1">
    <source>
        <dbReference type="ARBA" id="ARBA00005953"/>
    </source>
</evidence>
<dbReference type="AlphaFoldDB" id="A0A0J0YSS3"/>
<accession>A0A0J0YSS3</accession>
<dbReference type="Gene3D" id="3.10.129.10">
    <property type="entry name" value="Hotdog Thioesterase"/>
    <property type="match status" value="1"/>
</dbReference>
<evidence type="ECO:0000256" key="2">
    <source>
        <dbReference type="ARBA" id="ARBA00022801"/>
    </source>
</evidence>